<accession>A0ABQ9X134</accession>
<comment type="caution">
    <text evidence="1">The sequence shown here is derived from an EMBL/GenBank/DDBJ whole genome shotgun (WGS) entry which is preliminary data.</text>
</comment>
<evidence type="ECO:0000313" key="1">
    <source>
        <dbReference type="EMBL" id="KAK2945470.1"/>
    </source>
</evidence>
<protein>
    <submittedName>
        <fullName evidence="1">Uncharacterized protein</fullName>
    </submittedName>
</protein>
<proteinExistence type="predicted"/>
<reference evidence="1 2" key="1">
    <citation type="journal article" date="2022" name="bioRxiv">
        <title>Genomics of Preaxostyla Flagellates Illuminates Evolutionary Transitions and the Path Towards Mitochondrial Loss.</title>
        <authorList>
            <person name="Novak L.V.F."/>
            <person name="Treitli S.C."/>
            <person name="Pyrih J."/>
            <person name="Halakuc P."/>
            <person name="Pipaliya S.V."/>
            <person name="Vacek V."/>
            <person name="Brzon O."/>
            <person name="Soukal P."/>
            <person name="Eme L."/>
            <person name="Dacks J.B."/>
            <person name="Karnkowska A."/>
            <person name="Elias M."/>
            <person name="Hampl V."/>
        </authorList>
    </citation>
    <scope>NUCLEOTIDE SEQUENCE [LARGE SCALE GENOMIC DNA]</scope>
    <source>
        <strain evidence="1">NAU3</strain>
        <tissue evidence="1">Gut</tissue>
    </source>
</reference>
<name>A0ABQ9X134_9EUKA</name>
<evidence type="ECO:0000313" key="2">
    <source>
        <dbReference type="Proteomes" id="UP001281761"/>
    </source>
</evidence>
<gene>
    <name evidence="1" type="ORF">BLNAU_19599</name>
</gene>
<keyword evidence="2" id="KW-1185">Reference proteome</keyword>
<organism evidence="1 2">
    <name type="scientific">Blattamonas nauphoetae</name>
    <dbReference type="NCBI Taxonomy" id="2049346"/>
    <lineage>
        <taxon>Eukaryota</taxon>
        <taxon>Metamonada</taxon>
        <taxon>Preaxostyla</taxon>
        <taxon>Oxymonadida</taxon>
        <taxon>Blattamonas</taxon>
    </lineage>
</organism>
<dbReference type="Proteomes" id="UP001281761">
    <property type="component" value="Unassembled WGS sequence"/>
</dbReference>
<sequence length="260" mass="31132">MADPHKSSFQKIILDDPSFPDLILISLKLSHKDIREYTLKVIINISFTFPRMKERFMRANLVGRMLEAVDFVSLPLTESGTHFKLTSFLFHMFTPIGDDEKVLFRQYPLIRVSVFDPAKQFITFIFHNSDRLILSEEDRTRLEHRLGWIHNHTKNMELRSDEHGADFVSELVKWEARTMVEMENEENFKRSFKTMLNRTIEWNQDKRERQKRREVCLREEGWDDAFELRVVGIDVDSDPTIQRWATKFRVEMTFNADRIW</sequence>
<dbReference type="EMBL" id="JARBJD010000259">
    <property type="protein sequence ID" value="KAK2945470.1"/>
    <property type="molecule type" value="Genomic_DNA"/>
</dbReference>